<protein>
    <submittedName>
        <fullName evidence="1">Uncharacterized protein</fullName>
    </submittedName>
</protein>
<evidence type="ECO:0000313" key="2">
    <source>
        <dbReference type="Proteomes" id="UP001157502"/>
    </source>
</evidence>
<dbReference type="Proteomes" id="UP001157502">
    <property type="component" value="Chromosome 15"/>
</dbReference>
<sequence>MGDSETTYGLDEYEDYGNYSYVNISGNKDVVQFSRTQTTCFTEVSCVFYLVINVLIFLLGVLGNGLVIWIAGLKMKKTVYTTWYLSLAASDFILCLFLPFNVVYAVTKDWTFGLFLCKFNSFVMFTNMFSSIFVLAAISVDRCALVVFPVWAQNHRTIGKACGVLVLAWVASLALSFPSAVYRNVTTFLGKTMCYNNYTDQHTHKTVAVSRFFCGFAVPFLVIFLCYSAVIVRLRTSRITRRSAKPLRVMTALIAAFFICWLPYHVFVLLELNHQNYNTDVVRAGLMIGTTVATANSLLNPALYICTGNDFKQKFKSSALSKIANAIGEDDVTSSVRKSSSFV</sequence>
<proteinExistence type="predicted"/>
<evidence type="ECO:0000313" key="1">
    <source>
        <dbReference type="EMBL" id="KAJ8000924.1"/>
    </source>
</evidence>
<organism evidence="1 2">
    <name type="scientific">Dallia pectoralis</name>
    <name type="common">Alaska blackfish</name>
    <dbReference type="NCBI Taxonomy" id="75939"/>
    <lineage>
        <taxon>Eukaryota</taxon>
        <taxon>Metazoa</taxon>
        <taxon>Chordata</taxon>
        <taxon>Craniata</taxon>
        <taxon>Vertebrata</taxon>
        <taxon>Euteleostomi</taxon>
        <taxon>Actinopterygii</taxon>
        <taxon>Neopterygii</taxon>
        <taxon>Teleostei</taxon>
        <taxon>Protacanthopterygii</taxon>
        <taxon>Esociformes</taxon>
        <taxon>Umbridae</taxon>
        <taxon>Dallia</taxon>
    </lineage>
</organism>
<gene>
    <name evidence="1" type="ORF">DPEC_G00185430</name>
</gene>
<dbReference type="EMBL" id="CM055742">
    <property type="protein sequence ID" value="KAJ8000924.1"/>
    <property type="molecule type" value="Genomic_DNA"/>
</dbReference>
<accession>A0ACC2GBA3</accession>
<keyword evidence="2" id="KW-1185">Reference proteome</keyword>
<reference evidence="1" key="1">
    <citation type="submission" date="2021-05" db="EMBL/GenBank/DDBJ databases">
        <authorList>
            <person name="Pan Q."/>
            <person name="Jouanno E."/>
            <person name="Zahm M."/>
            <person name="Klopp C."/>
            <person name="Cabau C."/>
            <person name="Louis A."/>
            <person name="Berthelot C."/>
            <person name="Parey E."/>
            <person name="Roest Crollius H."/>
            <person name="Montfort J."/>
            <person name="Robinson-Rechavi M."/>
            <person name="Bouchez O."/>
            <person name="Lampietro C."/>
            <person name="Lopez Roques C."/>
            <person name="Donnadieu C."/>
            <person name="Postlethwait J."/>
            <person name="Bobe J."/>
            <person name="Dillon D."/>
            <person name="Chandos A."/>
            <person name="von Hippel F."/>
            <person name="Guiguen Y."/>
        </authorList>
    </citation>
    <scope>NUCLEOTIDE SEQUENCE</scope>
    <source>
        <strain evidence="1">YG-Jan2019</strain>
    </source>
</reference>
<comment type="caution">
    <text evidence="1">The sequence shown here is derived from an EMBL/GenBank/DDBJ whole genome shotgun (WGS) entry which is preliminary data.</text>
</comment>
<name>A0ACC2GBA3_DALPE</name>